<protein>
    <submittedName>
        <fullName evidence="3">Skp1 domain-containing protein</fullName>
    </submittedName>
</protein>
<dbReference type="Proteomes" id="UP000272942">
    <property type="component" value="Unassembled WGS sequence"/>
</dbReference>
<dbReference type="AlphaFoldDB" id="A0A183BCW1"/>
<sequence length="90" mass="9995">MKVTRVLQSIKNESIPRPHSVRVLTIKELANMVVFDCAAKCAGIALDDRLKRGPDLTTPLMEMLCRFRLGLKSPMGKQMLYGCGGGRMET</sequence>
<gene>
    <name evidence="1" type="ORF">ECPE_LOCUS17047</name>
</gene>
<dbReference type="WBParaSite" id="ECPE_0001709001-mRNA-1">
    <property type="protein sequence ID" value="ECPE_0001709001-mRNA-1"/>
    <property type="gene ID" value="ECPE_0001709001"/>
</dbReference>
<organism evidence="3">
    <name type="scientific">Echinostoma caproni</name>
    <dbReference type="NCBI Taxonomy" id="27848"/>
    <lineage>
        <taxon>Eukaryota</taxon>
        <taxon>Metazoa</taxon>
        <taxon>Spiralia</taxon>
        <taxon>Lophotrochozoa</taxon>
        <taxon>Platyhelminthes</taxon>
        <taxon>Trematoda</taxon>
        <taxon>Digenea</taxon>
        <taxon>Plagiorchiida</taxon>
        <taxon>Echinostomata</taxon>
        <taxon>Echinostomatoidea</taxon>
        <taxon>Echinostomatidae</taxon>
        <taxon>Echinostoma</taxon>
    </lineage>
</organism>
<name>A0A183BCW1_9TREM</name>
<dbReference type="OrthoDB" id="6145496at2759"/>
<proteinExistence type="predicted"/>
<evidence type="ECO:0000313" key="3">
    <source>
        <dbReference type="WBParaSite" id="ECPE_0001709001-mRNA-1"/>
    </source>
</evidence>
<evidence type="ECO:0000313" key="2">
    <source>
        <dbReference type="Proteomes" id="UP000272942"/>
    </source>
</evidence>
<reference evidence="1 2" key="2">
    <citation type="submission" date="2018-11" db="EMBL/GenBank/DDBJ databases">
        <authorList>
            <consortium name="Pathogen Informatics"/>
        </authorList>
    </citation>
    <scope>NUCLEOTIDE SEQUENCE [LARGE SCALE GENOMIC DNA]</scope>
    <source>
        <strain evidence="1 2">Egypt</strain>
    </source>
</reference>
<dbReference type="EMBL" id="UZAN01067207">
    <property type="protein sequence ID" value="VDP94324.1"/>
    <property type="molecule type" value="Genomic_DNA"/>
</dbReference>
<evidence type="ECO:0000313" key="1">
    <source>
        <dbReference type="EMBL" id="VDP94324.1"/>
    </source>
</evidence>
<reference evidence="3" key="1">
    <citation type="submission" date="2016-06" db="UniProtKB">
        <authorList>
            <consortium name="WormBaseParasite"/>
        </authorList>
    </citation>
    <scope>IDENTIFICATION</scope>
</reference>
<accession>A0A183BCW1</accession>
<keyword evidence="2" id="KW-1185">Reference proteome</keyword>